<dbReference type="GO" id="GO:1990904">
    <property type="term" value="C:ribonucleoprotein complex"/>
    <property type="evidence" value="ECO:0007669"/>
    <property type="project" value="UniProtKB-KW"/>
</dbReference>
<proteinExistence type="inferred from homology"/>
<reference evidence="4" key="1">
    <citation type="submission" date="2020-12" db="EMBL/GenBank/DDBJ databases">
        <authorList>
            <consortium name="Molecular Ecology Group"/>
        </authorList>
    </citation>
    <scope>NUCLEOTIDE SEQUENCE</scope>
    <source>
        <strain evidence="4">TBG_1078</strain>
    </source>
</reference>
<dbReference type="InterPro" id="IPR038655">
    <property type="entry name" value="Ribosomal_eL27_sf"/>
</dbReference>
<dbReference type="EMBL" id="CAJHUB010000678">
    <property type="protein sequence ID" value="CAD7676784.1"/>
    <property type="molecule type" value="Genomic_DNA"/>
</dbReference>
<dbReference type="GO" id="GO:0003735">
    <property type="term" value="F:structural constituent of ribosome"/>
    <property type="evidence" value="ECO:0007669"/>
    <property type="project" value="InterPro"/>
</dbReference>
<dbReference type="GO" id="GO:0006412">
    <property type="term" value="P:translation"/>
    <property type="evidence" value="ECO:0007669"/>
    <property type="project" value="InterPro"/>
</dbReference>
<dbReference type="Proteomes" id="UP000645828">
    <property type="component" value="Unassembled WGS sequence"/>
</dbReference>
<dbReference type="Pfam" id="PF01777">
    <property type="entry name" value="Ribosomal_L27e"/>
    <property type="match status" value="1"/>
</dbReference>
<evidence type="ECO:0000313" key="4">
    <source>
        <dbReference type="EMBL" id="CAD7676784.1"/>
    </source>
</evidence>
<dbReference type="SUPFAM" id="SSF50104">
    <property type="entry name" value="Translation proteins SH3-like domain"/>
    <property type="match status" value="1"/>
</dbReference>
<dbReference type="CDD" id="cd06090">
    <property type="entry name" value="KOW_RPL27"/>
    <property type="match status" value="1"/>
</dbReference>
<evidence type="ECO:0000256" key="3">
    <source>
        <dbReference type="ARBA" id="ARBA00023274"/>
    </source>
</evidence>
<name>A0A811YIQ3_NYCPR</name>
<gene>
    <name evidence="4" type="ORF">NYPRO_LOCUS9579</name>
</gene>
<dbReference type="GO" id="GO:0005840">
    <property type="term" value="C:ribosome"/>
    <property type="evidence" value="ECO:0007669"/>
    <property type="project" value="UniProtKB-KW"/>
</dbReference>
<keyword evidence="2" id="KW-0689">Ribosomal protein</keyword>
<sequence length="133" mass="14771">MGEFMKAGKAVLVLAGCHSGCKLFIVKNIGEGTPDCPYSHTLVSGIDRYAPHKVTAAMGKKEIAKRSKIKSLVKVHNYNRLMPMKYSVNSPLDKTDLKQDAKAKFKERHKTGKNKLLPEAAVLYMYICFVAVI</sequence>
<dbReference type="InterPro" id="IPR008991">
    <property type="entry name" value="Translation_prot_SH3-like_sf"/>
</dbReference>
<dbReference type="InterPro" id="IPR041991">
    <property type="entry name" value="Ribosomal_eL27_KOW"/>
</dbReference>
<dbReference type="Gene3D" id="2.30.30.770">
    <property type="match status" value="1"/>
</dbReference>
<keyword evidence="3" id="KW-0687">Ribonucleoprotein</keyword>
<comment type="similarity">
    <text evidence="1">Belongs to the eukaryotic ribosomal protein eL27 family.</text>
</comment>
<dbReference type="PANTHER" id="PTHR10497">
    <property type="entry name" value="60S RIBOSOMAL PROTEIN L27"/>
    <property type="match status" value="1"/>
</dbReference>
<evidence type="ECO:0000256" key="2">
    <source>
        <dbReference type="ARBA" id="ARBA00022980"/>
    </source>
</evidence>
<evidence type="ECO:0000256" key="1">
    <source>
        <dbReference type="ARBA" id="ARBA00009124"/>
    </source>
</evidence>
<protein>
    <submittedName>
        <fullName evidence="4">(raccoon dog) hypothetical protein</fullName>
    </submittedName>
</protein>
<dbReference type="AlphaFoldDB" id="A0A811YIQ3"/>
<accession>A0A811YIQ3</accession>
<comment type="caution">
    <text evidence="4">The sequence shown here is derived from an EMBL/GenBank/DDBJ whole genome shotgun (WGS) entry which is preliminary data.</text>
</comment>
<dbReference type="GO" id="GO:0031090">
    <property type="term" value="C:organelle membrane"/>
    <property type="evidence" value="ECO:0007669"/>
    <property type="project" value="UniProtKB-ARBA"/>
</dbReference>
<dbReference type="InterPro" id="IPR001141">
    <property type="entry name" value="Ribosomal_eL27"/>
</dbReference>
<keyword evidence="5" id="KW-1185">Reference proteome</keyword>
<evidence type="ECO:0000313" key="5">
    <source>
        <dbReference type="Proteomes" id="UP000645828"/>
    </source>
</evidence>
<organism evidence="4 5">
    <name type="scientific">Nyctereutes procyonoides</name>
    <name type="common">Raccoon dog</name>
    <name type="synonym">Canis procyonoides</name>
    <dbReference type="NCBI Taxonomy" id="34880"/>
    <lineage>
        <taxon>Eukaryota</taxon>
        <taxon>Metazoa</taxon>
        <taxon>Chordata</taxon>
        <taxon>Craniata</taxon>
        <taxon>Vertebrata</taxon>
        <taxon>Euteleostomi</taxon>
        <taxon>Mammalia</taxon>
        <taxon>Eutheria</taxon>
        <taxon>Laurasiatheria</taxon>
        <taxon>Carnivora</taxon>
        <taxon>Caniformia</taxon>
        <taxon>Canidae</taxon>
        <taxon>Nyctereutes</taxon>
    </lineage>
</organism>